<proteinExistence type="predicted"/>
<dbReference type="AlphaFoldDB" id="A0A382U6Q3"/>
<reference evidence="2" key="1">
    <citation type="submission" date="2018-05" db="EMBL/GenBank/DDBJ databases">
        <authorList>
            <person name="Lanie J.A."/>
            <person name="Ng W.-L."/>
            <person name="Kazmierczak K.M."/>
            <person name="Andrzejewski T.M."/>
            <person name="Davidsen T.M."/>
            <person name="Wayne K.J."/>
            <person name="Tettelin H."/>
            <person name="Glass J.I."/>
            <person name="Rusch D."/>
            <person name="Podicherti R."/>
            <person name="Tsui H.-C.T."/>
            <person name="Winkler M.E."/>
        </authorList>
    </citation>
    <scope>NUCLEOTIDE SEQUENCE</scope>
</reference>
<gene>
    <name evidence="2" type="ORF">METZ01_LOCUS382838</name>
</gene>
<evidence type="ECO:0000313" key="2">
    <source>
        <dbReference type="EMBL" id="SVD29984.1"/>
    </source>
</evidence>
<protein>
    <submittedName>
        <fullName evidence="2">Uncharacterized protein</fullName>
    </submittedName>
</protein>
<name>A0A382U6Q3_9ZZZZ</name>
<keyword evidence="1" id="KW-1133">Transmembrane helix</keyword>
<evidence type="ECO:0000256" key="1">
    <source>
        <dbReference type="SAM" id="Phobius"/>
    </source>
</evidence>
<keyword evidence="1" id="KW-0472">Membrane</keyword>
<sequence>MQTFEGWMRFWENIVILSQSKSKQIQTSRHKNIYGVLLPLVANKYLNVFYFTFVGFFKIRLLNKKYNFEVFQASDAGA</sequence>
<feature type="transmembrane region" description="Helical" evidence="1">
    <location>
        <begin position="33"/>
        <end position="57"/>
    </location>
</feature>
<feature type="non-terminal residue" evidence="2">
    <location>
        <position position="78"/>
    </location>
</feature>
<accession>A0A382U6Q3</accession>
<dbReference type="EMBL" id="UINC01141942">
    <property type="protein sequence ID" value="SVD29984.1"/>
    <property type="molecule type" value="Genomic_DNA"/>
</dbReference>
<keyword evidence="1" id="KW-0812">Transmembrane</keyword>
<organism evidence="2">
    <name type="scientific">marine metagenome</name>
    <dbReference type="NCBI Taxonomy" id="408172"/>
    <lineage>
        <taxon>unclassified sequences</taxon>
        <taxon>metagenomes</taxon>
        <taxon>ecological metagenomes</taxon>
    </lineage>
</organism>